<dbReference type="EMBL" id="CATQJL010000112">
    <property type="protein sequence ID" value="CAJ0595185.1"/>
    <property type="molecule type" value="Genomic_DNA"/>
</dbReference>
<dbReference type="GO" id="GO:0018738">
    <property type="term" value="F:S-formylglutathione hydrolase activity"/>
    <property type="evidence" value="ECO:0007669"/>
    <property type="project" value="UniProtKB-EC"/>
</dbReference>
<evidence type="ECO:0000256" key="7">
    <source>
        <dbReference type="PIRSR" id="PIRSR614186-1"/>
    </source>
</evidence>
<reference evidence="9" key="1">
    <citation type="submission" date="2023-07" db="EMBL/GenBank/DDBJ databases">
        <authorList>
            <consortium name="CYATHOMIX"/>
        </authorList>
    </citation>
    <scope>NUCLEOTIDE SEQUENCE</scope>
    <source>
        <strain evidence="9">N/A</strain>
    </source>
</reference>
<evidence type="ECO:0000256" key="3">
    <source>
        <dbReference type="ARBA" id="ARBA00012479"/>
    </source>
</evidence>
<evidence type="ECO:0000313" key="9">
    <source>
        <dbReference type="EMBL" id="CAJ0595185.1"/>
    </source>
</evidence>
<keyword evidence="5 8" id="KW-0719">Serine esterase</keyword>
<evidence type="ECO:0000256" key="6">
    <source>
        <dbReference type="ARBA" id="ARBA00022801"/>
    </source>
</evidence>
<keyword evidence="8" id="KW-0963">Cytoplasm</keyword>
<evidence type="ECO:0000256" key="8">
    <source>
        <dbReference type="RuleBase" id="RU363068"/>
    </source>
</evidence>
<evidence type="ECO:0000256" key="4">
    <source>
        <dbReference type="ARBA" id="ARBA00016774"/>
    </source>
</evidence>
<sequence>MSRKMVAEVVSSVRCFQGLQYVYKHHSDVLNCEMKFGAYVPDHKEGEHLPGLFYLSGLTCTHANFMEKSGFQRYASEHGMIVVHPDTSPRGVDVPHSESWSFGEGAGFYIDATTEPWSKYYKMYSYITKELPELIKTCLPVDSDRLGIFGHSMGGHGAISIGLKNPSLFKSISAFAPICNPMNCSWGQKAFNGYLGSDKKTWEQYDSSLLLKTYDGPPRNLLVDQGTNDQFLKDGELSPESLKSTDKVKVDLRMQRDYDHSYYFIATFIGDHFNHHASVLKHILENKLAR</sequence>
<name>A0AA36GNB1_CYLNA</name>
<comment type="function">
    <text evidence="1 8">Serine hydrolase involved in the detoxification of formaldehyde.</text>
</comment>
<organism evidence="9 10">
    <name type="scientific">Cylicocyclus nassatus</name>
    <name type="common">Nematode worm</name>
    <dbReference type="NCBI Taxonomy" id="53992"/>
    <lineage>
        <taxon>Eukaryota</taxon>
        <taxon>Metazoa</taxon>
        <taxon>Ecdysozoa</taxon>
        <taxon>Nematoda</taxon>
        <taxon>Chromadorea</taxon>
        <taxon>Rhabditida</taxon>
        <taxon>Rhabditina</taxon>
        <taxon>Rhabditomorpha</taxon>
        <taxon>Strongyloidea</taxon>
        <taxon>Strongylidae</taxon>
        <taxon>Cylicocyclus</taxon>
    </lineage>
</organism>
<comment type="caution">
    <text evidence="9">The sequence shown here is derived from an EMBL/GenBank/DDBJ whole genome shotgun (WGS) entry which is preliminary data.</text>
</comment>
<evidence type="ECO:0000313" key="10">
    <source>
        <dbReference type="Proteomes" id="UP001176961"/>
    </source>
</evidence>
<dbReference type="Pfam" id="PF00756">
    <property type="entry name" value="Esterase"/>
    <property type="match status" value="1"/>
</dbReference>
<comment type="catalytic activity">
    <reaction evidence="8">
        <text>S-formylglutathione + H2O = formate + glutathione + H(+)</text>
        <dbReference type="Rhea" id="RHEA:14961"/>
        <dbReference type="ChEBI" id="CHEBI:15377"/>
        <dbReference type="ChEBI" id="CHEBI:15378"/>
        <dbReference type="ChEBI" id="CHEBI:15740"/>
        <dbReference type="ChEBI" id="CHEBI:57688"/>
        <dbReference type="ChEBI" id="CHEBI:57925"/>
        <dbReference type="EC" id="3.1.2.12"/>
    </reaction>
</comment>
<gene>
    <name evidence="9" type="ORF">CYNAS_LOCUS7168</name>
</gene>
<evidence type="ECO:0000256" key="2">
    <source>
        <dbReference type="ARBA" id="ARBA00005622"/>
    </source>
</evidence>
<dbReference type="PANTHER" id="PTHR10061">
    <property type="entry name" value="S-FORMYLGLUTATHIONE HYDROLASE"/>
    <property type="match status" value="1"/>
</dbReference>
<feature type="active site" description="Charge relay system" evidence="7">
    <location>
        <position position="260"/>
    </location>
</feature>
<keyword evidence="6 8" id="KW-0378">Hydrolase</keyword>
<dbReference type="Proteomes" id="UP001176961">
    <property type="component" value="Unassembled WGS sequence"/>
</dbReference>
<dbReference type="InterPro" id="IPR029058">
    <property type="entry name" value="AB_hydrolase_fold"/>
</dbReference>
<dbReference type="InterPro" id="IPR014186">
    <property type="entry name" value="S-formylglutathione_hydrol"/>
</dbReference>
<dbReference type="InterPro" id="IPR000801">
    <property type="entry name" value="Esterase-like"/>
</dbReference>
<evidence type="ECO:0000256" key="5">
    <source>
        <dbReference type="ARBA" id="ARBA00022487"/>
    </source>
</evidence>
<dbReference type="EC" id="3.1.2.12" evidence="3 8"/>
<dbReference type="GO" id="GO:0046294">
    <property type="term" value="P:formaldehyde catabolic process"/>
    <property type="evidence" value="ECO:0007669"/>
    <property type="project" value="InterPro"/>
</dbReference>
<comment type="subcellular location">
    <subcellularLocation>
        <location evidence="8">Cytoplasm</location>
    </subcellularLocation>
</comment>
<protein>
    <recommendedName>
        <fullName evidence="4 8">S-formylglutathione hydrolase</fullName>
        <ecNumber evidence="3 8">3.1.2.12</ecNumber>
    </recommendedName>
</protein>
<accession>A0AA36GNB1</accession>
<feature type="active site" description="Charge relay system" evidence="7">
    <location>
        <position position="229"/>
    </location>
</feature>
<dbReference type="SUPFAM" id="SSF53474">
    <property type="entry name" value="alpha/beta-Hydrolases"/>
    <property type="match status" value="1"/>
</dbReference>
<dbReference type="GO" id="GO:0005829">
    <property type="term" value="C:cytosol"/>
    <property type="evidence" value="ECO:0007669"/>
    <property type="project" value="TreeGrafter"/>
</dbReference>
<evidence type="ECO:0000256" key="1">
    <source>
        <dbReference type="ARBA" id="ARBA00002608"/>
    </source>
</evidence>
<dbReference type="NCBIfam" id="TIGR02821">
    <property type="entry name" value="fghA_ester_D"/>
    <property type="match status" value="1"/>
</dbReference>
<proteinExistence type="inferred from homology"/>
<dbReference type="FunFam" id="3.40.50.1820:FF:000002">
    <property type="entry name" value="S-formylglutathione hydrolase"/>
    <property type="match status" value="1"/>
</dbReference>
<comment type="similarity">
    <text evidence="2 8">Belongs to the esterase D family.</text>
</comment>
<feature type="active site" description="Charge relay system" evidence="7">
    <location>
        <position position="152"/>
    </location>
</feature>
<dbReference type="AlphaFoldDB" id="A0AA36GNB1"/>
<keyword evidence="10" id="KW-1185">Reference proteome</keyword>
<dbReference type="PANTHER" id="PTHR10061:SF0">
    <property type="entry name" value="S-FORMYLGLUTATHIONE HYDROLASE"/>
    <property type="match status" value="1"/>
</dbReference>
<dbReference type="Gene3D" id="3.40.50.1820">
    <property type="entry name" value="alpha/beta hydrolase"/>
    <property type="match status" value="1"/>
</dbReference>
<dbReference type="GO" id="GO:0052689">
    <property type="term" value="F:carboxylic ester hydrolase activity"/>
    <property type="evidence" value="ECO:0007669"/>
    <property type="project" value="UniProtKB-KW"/>
</dbReference>